<gene>
    <name evidence="3" type="ORF">Asi02nite_26010</name>
</gene>
<dbReference type="EMBL" id="BONE01000018">
    <property type="protein sequence ID" value="GIF73083.1"/>
    <property type="molecule type" value="Genomic_DNA"/>
</dbReference>
<dbReference type="InterPro" id="IPR011146">
    <property type="entry name" value="HIT-like"/>
</dbReference>
<feature type="short sequence motif" description="Histidine triad motif" evidence="1">
    <location>
        <begin position="49"/>
        <end position="53"/>
    </location>
</feature>
<dbReference type="Gene3D" id="3.30.428.10">
    <property type="entry name" value="HIT-like"/>
    <property type="match status" value="1"/>
</dbReference>
<dbReference type="InterPro" id="IPR036265">
    <property type="entry name" value="HIT-like_sf"/>
</dbReference>
<keyword evidence="4" id="KW-1185">Reference proteome</keyword>
<dbReference type="PROSITE" id="PS51084">
    <property type="entry name" value="HIT_2"/>
    <property type="match status" value="1"/>
</dbReference>
<sequence length="98" mass="10848">MRHVPYLDDLTDVEAAAVGSAVRRAAIAVRAELDPEHVFSAVIGRGIPHFHQHVFPRHRGMPDETPWHDSAYWPGAPRGGEAEVAALAARLRRYFTAV</sequence>
<evidence type="ECO:0000313" key="4">
    <source>
        <dbReference type="Proteomes" id="UP000604117"/>
    </source>
</evidence>
<accession>A0ABQ4CP60</accession>
<reference evidence="3 4" key="1">
    <citation type="submission" date="2021-01" db="EMBL/GenBank/DDBJ databases">
        <title>Whole genome shotgun sequence of Asanoa siamensis NBRC 107932.</title>
        <authorList>
            <person name="Komaki H."/>
            <person name="Tamura T."/>
        </authorList>
    </citation>
    <scope>NUCLEOTIDE SEQUENCE [LARGE SCALE GENOMIC DNA]</scope>
    <source>
        <strain evidence="3 4">NBRC 107932</strain>
    </source>
</reference>
<dbReference type="Proteomes" id="UP000604117">
    <property type="component" value="Unassembled WGS sequence"/>
</dbReference>
<comment type="caution">
    <text evidence="3">The sequence shown here is derived from an EMBL/GenBank/DDBJ whole genome shotgun (WGS) entry which is preliminary data.</text>
</comment>
<proteinExistence type="predicted"/>
<feature type="domain" description="HIT" evidence="2">
    <location>
        <begin position="1"/>
        <end position="67"/>
    </location>
</feature>
<organism evidence="3 4">
    <name type="scientific">Asanoa siamensis</name>
    <dbReference type="NCBI Taxonomy" id="926357"/>
    <lineage>
        <taxon>Bacteria</taxon>
        <taxon>Bacillati</taxon>
        <taxon>Actinomycetota</taxon>
        <taxon>Actinomycetes</taxon>
        <taxon>Micromonosporales</taxon>
        <taxon>Micromonosporaceae</taxon>
        <taxon>Asanoa</taxon>
    </lineage>
</organism>
<evidence type="ECO:0000256" key="1">
    <source>
        <dbReference type="PROSITE-ProRule" id="PRU00464"/>
    </source>
</evidence>
<evidence type="ECO:0000313" key="3">
    <source>
        <dbReference type="EMBL" id="GIF73083.1"/>
    </source>
</evidence>
<protein>
    <recommendedName>
        <fullName evidence="2">HIT domain-containing protein</fullName>
    </recommendedName>
</protein>
<dbReference type="SUPFAM" id="SSF54197">
    <property type="entry name" value="HIT-like"/>
    <property type="match status" value="1"/>
</dbReference>
<evidence type="ECO:0000259" key="2">
    <source>
        <dbReference type="PROSITE" id="PS51084"/>
    </source>
</evidence>
<name>A0ABQ4CP60_9ACTN</name>